<name>A0ACC7M395_9PSED</name>
<dbReference type="EMBL" id="JBIUGF010000049">
    <property type="protein sequence ID" value="MFJ1339617.1"/>
    <property type="molecule type" value="Genomic_DNA"/>
</dbReference>
<accession>A0ACC7M395</accession>
<gene>
    <name evidence="1" type="ORF">ACIKP7_15960</name>
</gene>
<protein>
    <submittedName>
        <fullName evidence="1">ABC transporter permease</fullName>
    </submittedName>
</protein>
<evidence type="ECO:0000313" key="1">
    <source>
        <dbReference type="EMBL" id="MFJ1339617.1"/>
    </source>
</evidence>
<organism evidence="1 2">
    <name type="scientific">Pseudomonas caricapapayae</name>
    <dbReference type="NCBI Taxonomy" id="46678"/>
    <lineage>
        <taxon>Bacteria</taxon>
        <taxon>Pseudomonadati</taxon>
        <taxon>Pseudomonadota</taxon>
        <taxon>Gammaproteobacteria</taxon>
        <taxon>Pseudomonadales</taxon>
        <taxon>Pseudomonadaceae</taxon>
        <taxon>Pseudomonas</taxon>
    </lineage>
</organism>
<evidence type="ECO:0000313" key="2">
    <source>
        <dbReference type="Proteomes" id="UP001615411"/>
    </source>
</evidence>
<proteinExistence type="predicted"/>
<comment type="caution">
    <text evidence="1">The sequence shown here is derived from an EMBL/GenBank/DDBJ whole genome shotgun (WGS) entry which is preliminary data.</text>
</comment>
<dbReference type="Proteomes" id="UP001615411">
    <property type="component" value="Unassembled WGS sequence"/>
</dbReference>
<reference evidence="1" key="1">
    <citation type="submission" date="2024-10" db="EMBL/GenBank/DDBJ databases">
        <title>Aeromonas and Pseudomonas from the Cagarras Archipelago, Rio de Janeiro, Brazil.</title>
        <authorList>
            <person name="Canellas A.L.B."/>
            <person name="Laport M.S."/>
        </authorList>
    </citation>
    <scope>NUCLEOTIDE SEQUENCE</scope>
    <source>
        <strain evidence="1">ACP-7</strain>
    </source>
</reference>
<sequence>MSAAVPVPAPALTSRYVPGRKRPSIWVVLPVLLLVGLSLLPLLYVALKAWEAGWREALHLLWRPFVWGLMRNTLMLMAGVTLACMALGVSLAWLLERSDLPGRRLWGVILCLPFAVPAFVSGFTWVSLSPRFEGLGGAILVMSLSKYPLVFLPVAATLRNLDTSLEESARTLGQNRWGVFFKITLPLLWPSILGGSLLIALHMLVEFGALSILGLQTFTTAIYQQFELEFSNANAAMLSAVLLFMCLLMLWFELRVRGKARHVRIGQGVARRGAPIRLRAWMPAGQLYCLILALLGSGIPLGMLGYWLSVGSSAAFPVADISRALFSSLSLSLGGAGLSLLLALPVSFLVVRYKGRLAIWAERLPYLLHALPGLVIALTLVYFALHYVPALYQTTGLLLLAYALLFLPLAQAPVRTALHKAAPQLEEAARTLGATQFSAFCRVTLPIIFPALAAAFALVFLDAMKELTATLLLSPTGMTTLATEVWAHTANVEFAAAAPYAALLILVSGLPVYLLTTRMYLNRA</sequence>
<keyword evidence="2" id="KW-1185">Reference proteome</keyword>